<dbReference type="SMART" id="SM00363">
    <property type="entry name" value="S4"/>
    <property type="match status" value="1"/>
</dbReference>
<dbReference type="PROSITE" id="PS01149">
    <property type="entry name" value="PSI_RSU"/>
    <property type="match status" value="1"/>
</dbReference>
<keyword evidence="3" id="KW-0694">RNA-binding</keyword>
<feature type="compositionally biased region" description="Basic and acidic residues" evidence="5">
    <location>
        <begin position="576"/>
        <end position="590"/>
    </location>
</feature>
<dbReference type="InterPro" id="IPR018496">
    <property type="entry name" value="PsdUridine_synth_RsuA/RluB_CS"/>
</dbReference>
<feature type="compositionally biased region" description="Basic and acidic residues" evidence="5">
    <location>
        <begin position="1"/>
        <end position="20"/>
    </location>
</feature>
<evidence type="ECO:0000259" key="6">
    <source>
        <dbReference type="SMART" id="SM00363"/>
    </source>
</evidence>
<evidence type="ECO:0000256" key="2">
    <source>
        <dbReference type="ARBA" id="ARBA00023235"/>
    </source>
</evidence>
<dbReference type="InterPro" id="IPR050343">
    <property type="entry name" value="RsuA_PseudoU_synthase"/>
</dbReference>
<evidence type="ECO:0000256" key="1">
    <source>
        <dbReference type="ARBA" id="ARBA00008348"/>
    </source>
</evidence>
<evidence type="ECO:0000313" key="7">
    <source>
        <dbReference type="EMBL" id="MFC5861317.1"/>
    </source>
</evidence>
<gene>
    <name evidence="7" type="ORF">ACFPT7_03340</name>
</gene>
<feature type="domain" description="RNA-binding S4" evidence="6">
    <location>
        <begin position="152"/>
        <end position="221"/>
    </location>
</feature>
<feature type="compositionally biased region" description="Basic and acidic residues" evidence="5">
    <location>
        <begin position="668"/>
        <end position="680"/>
    </location>
</feature>
<dbReference type="PANTHER" id="PTHR47683:SF2">
    <property type="entry name" value="RNA-BINDING S4 DOMAIN-CONTAINING PROTEIN"/>
    <property type="match status" value="1"/>
</dbReference>
<feature type="compositionally biased region" description="Basic and acidic residues" evidence="5">
    <location>
        <begin position="613"/>
        <end position="635"/>
    </location>
</feature>
<dbReference type="PANTHER" id="PTHR47683">
    <property type="entry name" value="PSEUDOURIDINE SYNTHASE FAMILY PROTEIN-RELATED"/>
    <property type="match status" value="1"/>
</dbReference>
<dbReference type="Gene3D" id="3.10.290.10">
    <property type="entry name" value="RNA-binding S4 domain"/>
    <property type="match status" value="1"/>
</dbReference>
<reference evidence="8" key="1">
    <citation type="journal article" date="2019" name="Int. J. Syst. Evol. Microbiol.">
        <title>The Global Catalogue of Microorganisms (GCM) 10K type strain sequencing project: providing services to taxonomists for standard genome sequencing and annotation.</title>
        <authorList>
            <consortium name="The Broad Institute Genomics Platform"/>
            <consortium name="The Broad Institute Genome Sequencing Center for Infectious Disease"/>
            <person name="Wu L."/>
            <person name="Ma J."/>
        </authorList>
    </citation>
    <scope>NUCLEOTIDE SEQUENCE [LARGE SCALE GENOMIC DNA]</scope>
    <source>
        <strain evidence="8">JCM 4087</strain>
    </source>
</reference>
<dbReference type="InterPro" id="IPR000748">
    <property type="entry name" value="PsdUridine_synth_RsuA/RluB/E/F"/>
</dbReference>
<evidence type="ECO:0000256" key="4">
    <source>
        <dbReference type="RuleBase" id="RU003887"/>
    </source>
</evidence>
<dbReference type="InterPro" id="IPR020103">
    <property type="entry name" value="PsdUridine_synth_cat_dom_sf"/>
</dbReference>
<protein>
    <recommendedName>
        <fullName evidence="4">Pseudouridine synthase</fullName>
        <ecNumber evidence="4">5.4.99.-</ecNumber>
    </recommendedName>
</protein>
<dbReference type="NCBIfam" id="TIGR00093">
    <property type="entry name" value="pseudouridine synthase"/>
    <property type="match status" value="1"/>
</dbReference>
<dbReference type="RefSeq" id="WP_263333944.1">
    <property type="nucleotide sequence ID" value="NZ_JAGSYH010000002.1"/>
</dbReference>
<dbReference type="InterPro" id="IPR002942">
    <property type="entry name" value="S4_RNA-bd"/>
</dbReference>
<comment type="caution">
    <text evidence="7">The sequence shown here is derived from an EMBL/GenBank/DDBJ whole genome shotgun (WGS) entry which is preliminary data.</text>
</comment>
<dbReference type="EC" id="5.4.99.-" evidence="4"/>
<dbReference type="CDD" id="cd02870">
    <property type="entry name" value="PseudoU_synth_RsuA_like"/>
    <property type="match status" value="1"/>
</dbReference>
<evidence type="ECO:0000313" key="8">
    <source>
        <dbReference type="Proteomes" id="UP001596091"/>
    </source>
</evidence>
<proteinExistence type="inferred from homology"/>
<feature type="compositionally biased region" description="Low complexity" evidence="5">
    <location>
        <begin position="595"/>
        <end position="612"/>
    </location>
</feature>
<dbReference type="Pfam" id="PF01479">
    <property type="entry name" value="S4"/>
    <property type="match status" value="1"/>
</dbReference>
<feature type="region of interest" description="Disordered" evidence="5">
    <location>
        <begin position="399"/>
        <end position="696"/>
    </location>
</feature>
<keyword evidence="2 4" id="KW-0413">Isomerase</keyword>
<dbReference type="SUPFAM" id="SSF55174">
    <property type="entry name" value="Alpha-L RNA-binding motif"/>
    <property type="match status" value="1"/>
</dbReference>
<dbReference type="Gene3D" id="3.30.70.1560">
    <property type="entry name" value="Alpha-L RNA-binding motif"/>
    <property type="match status" value="1"/>
</dbReference>
<organism evidence="7 8">
    <name type="scientific">Acidicapsa dinghuensis</name>
    <dbReference type="NCBI Taxonomy" id="2218256"/>
    <lineage>
        <taxon>Bacteria</taxon>
        <taxon>Pseudomonadati</taxon>
        <taxon>Acidobacteriota</taxon>
        <taxon>Terriglobia</taxon>
        <taxon>Terriglobales</taxon>
        <taxon>Acidobacteriaceae</taxon>
        <taxon>Acidicapsa</taxon>
    </lineage>
</organism>
<feature type="compositionally biased region" description="Basic and acidic residues" evidence="5">
    <location>
        <begin position="443"/>
        <end position="467"/>
    </location>
</feature>
<dbReference type="CDD" id="cd00165">
    <property type="entry name" value="S4"/>
    <property type="match status" value="1"/>
</dbReference>
<feature type="compositionally biased region" description="Basic and acidic residues" evidence="5">
    <location>
        <begin position="534"/>
        <end position="568"/>
    </location>
</feature>
<dbReference type="EMBL" id="JBHSPH010000001">
    <property type="protein sequence ID" value="MFC5861317.1"/>
    <property type="molecule type" value="Genomic_DNA"/>
</dbReference>
<name>A0ABW1EBV6_9BACT</name>
<evidence type="ECO:0000256" key="5">
    <source>
        <dbReference type="SAM" id="MobiDB-lite"/>
    </source>
</evidence>
<evidence type="ECO:0000256" key="3">
    <source>
        <dbReference type="PROSITE-ProRule" id="PRU00182"/>
    </source>
</evidence>
<dbReference type="Pfam" id="PF00849">
    <property type="entry name" value="PseudoU_synth_2"/>
    <property type="match status" value="1"/>
</dbReference>
<dbReference type="Gene3D" id="3.30.70.580">
    <property type="entry name" value="Pseudouridine synthase I, catalytic domain, N-terminal subdomain"/>
    <property type="match status" value="1"/>
</dbReference>
<dbReference type="InterPro" id="IPR020094">
    <property type="entry name" value="TruA/RsuA/RluB/E/F_N"/>
</dbReference>
<feature type="compositionally biased region" description="Basic and acidic residues" evidence="5">
    <location>
        <begin position="481"/>
        <end position="517"/>
    </location>
</feature>
<feature type="compositionally biased region" description="Acidic residues" evidence="5">
    <location>
        <begin position="121"/>
        <end position="138"/>
    </location>
</feature>
<feature type="region of interest" description="Disordered" evidence="5">
    <location>
        <begin position="1"/>
        <end position="143"/>
    </location>
</feature>
<dbReference type="SUPFAM" id="SSF55120">
    <property type="entry name" value="Pseudouridine synthase"/>
    <property type="match status" value="1"/>
</dbReference>
<keyword evidence="8" id="KW-1185">Reference proteome</keyword>
<sequence>MSPEPKKTLKIEPIDPKEDAAESAAKRRSNARKNISLPAKPKSGIAADSIRSSSKKVVRKPSRQSSAPVEDAESVSQSQEIDSDSASETLILTATSRADSKSAESLEQDAVAAELARQVEAEAEDEPGFIPPDTEDSQTQEPSKRIVERHEERLQKILSHAGISSRRTAEEMILGGRVQVNGQVVSTLGAKADPQRDHIRVNGKLLQGPERHRYFMLNKPKGYVTTVSDPEGRPTVMKFFAGERERLYPIGRLDYLSEGLLLVTNDGELANKLTRASSGVEKTYLVKVSGNPDEEMIESLREGVMIERGRPGTGSGRVRTAPASIRQVREGDNPWYEVTVIEGRNRELRKMFEEIGHHVEKIRRVGYGPLILDLEPGKVRELDEEEIRLLNLAADGKLKTRRRRGPAPAQLSRHAGAAVEYQKAGERPRFKRRTDAPSGTFRSRTEAGNKPFAKREDRPGERSESRFSGKPSGSRFAGKPGESRFRRAEDSRRPSQDRDRPQREGSSFDRPGPKREGQGFQSRSFGNRLPRPARPTERPFTERPSREDKGFEPRRRESSRPPERRFESRPATSRPRRSEGVNAPERRFEPRPGTSRPGTSRPASSRPGPSRPGRGEDANEFDRRPPKKFAGDRPANRAPQKRAFDRPKSSEGAFQGKRRSGPPAGDGEAPRKKERWRDSYTGKNKGRPKPKPRKPE</sequence>
<feature type="compositionally biased region" description="Polar residues" evidence="5">
    <location>
        <begin position="74"/>
        <end position="97"/>
    </location>
</feature>
<comment type="similarity">
    <text evidence="1 4">Belongs to the pseudouridine synthase RsuA family.</text>
</comment>
<dbReference type="Proteomes" id="UP001596091">
    <property type="component" value="Unassembled WGS sequence"/>
</dbReference>
<dbReference type="PROSITE" id="PS50889">
    <property type="entry name" value="S4"/>
    <property type="match status" value="1"/>
</dbReference>
<dbReference type="InterPro" id="IPR042092">
    <property type="entry name" value="PsdUridine_s_RsuA/RluB/E/F_cat"/>
</dbReference>
<dbReference type="InterPro" id="IPR006145">
    <property type="entry name" value="PsdUridine_synth_RsuA/RluA"/>
</dbReference>
<feature type="compositionally biased region" description="Basic residues" evidence="5">
    <location>
        <begin position="684"/>
        <end position="696"/>
    </location>
</feature>
<dbReference type="InterPro" id="IPR036986">
    <property type="entry name" value="S4_RNA-bd_sf"/>
</dbReference>
<feature type="compositionally biased region" description="Basic residues" evidence="5">
    <location>
        <begin position="53"/>
        <end position="62"/>
    </location>
</feature>
<accession>A0ABW1EBV6</accession>